<organism evidence="5 6">
    <name type="scientific">Paenibacillus glycinis</name>
    <dbReference type="NCBI Taxonomy" id="2697035"/>
    <lineage>
        <taxon>Bacteria</taxon>
        <taxon>Bacillati</taxon>
        <taxon>Bacillota</taxon>
        <taxon>Bacilli</taxon>
        <taxon>Bacillales</taxon>
        <taxon>Paenibacillaceae</taxon>
        <taxon>Paenibacillus</taxon>
    </lineage>
</organism>
<feature type="domain" description="Tyr recombinase" evidence="4">
    <location>
        <begin position="321"/>
        <end position="496"/>
    </location>
</feature>
<dbReference type="Proteomes" id="UP000665561">
    <property type="component" value="Unassembled WGS sequence"/>
</dbReference>
<comment type="similarity">
    <text evidence="1">Belongs to the 'phage' integrase family.</text>
</comment>
<gene>
    <name evidence="5" type="ORF">GT019_29400</name>
</gene>
<name>A0ABW9Y0K7_9BACL</name>
<dbReference type="Gene3D" id="1.10.443.10">
    <property type="entry name" value="Intergrase catalytic core"/>
    <property type="match status" value="1"/>
</dbReference>
<dbReference type="InterPro" id="IPR002104">
    <property type="entry name" value="Integrase_catalytic"/>
</dbReference>
<evidence type="ECO:0000256" key="2">
    <source>
        <dbReference type="ARBA" id="ARBA00023125"/>
    </source>
</evidence>
<dbReference type="PROSITE" id="PS51898">
    <property type="entry name" value="TYR_RECOMBINASE"/>
    <property type="match status" value="1"/>
</dbReference>
<keyword evidence="2" id="KW-0238">DNA-binding</keyword>
<reference evidence="5 6" key="1">
    <citation type="submission" date="2020-01" db="EMBL/GenBank/DDBJ databases">
        <title>Paenibacillus soybeanensis sp. nov. isolated from the nodules of soybean (Glycine max(L.) Merr).</title>
        <authorList>
            <person name="Wang H."/>
        </authorList>
    </citation>
    <scope>NUCLEOTIDE SEQUENCE [LARGE SCALE GENOMIC DNA]</scope>
    <source>
        <strain evidence="5 6">T1</strain>
    </source>
</reference>
<dbReference type="PANTHER" id="PTHR30349">
    <property type="entry name" value="PHAGE INTEGRASE-RELATED"/>
    <property type="match status" value="1"/>
</dbReference>
<dbReference type="PANTHER" id="PTHR30349:SF41">
    <property type="entry name" value="INTEGRASE_RECOMBINASE PROTEIN MJ0367-RELATED"/>
    <property type="match status" value="1"/>
</dbReference>
<evidence type="ECO:0000256" key="3">
    <source>
        <dbReference type="ARBA" id="ARBA00023172"/>
    </source>
</evidence>
<dbReference type="InterPro" id="IPR050090">
    <property type="entry name" value="Tyrosine_recombinase_XerCD"/>
</dbReference>
<protein>
    <submittedName>
        <fullName evidence="5">Tyrosine-type recombinase/integrase</fullName>
    </submittedName>
</protein>
<accession>A0ABW9Y0K7</accession>
<dbReference type="SUPFAM" id="SSF56349">
    <property type="entry name" value="DNA breaking-rejoining enzymes"/>
    <property type="match status" value="1"/>
</dbReference>
<evidence type="ECO:0000256" key="1">
    <source>
        <dbReference type="ARBA" id="ARBA00008857"/>
    </source>
</evidence>
<evidence type="ECO:0000259" key="4">
    <source>
        <dbReference type="PROSITE" id="PS51898"/>
    </source>
</evidence>
<proteinExistence type="inferred from homology"/>
<evidence type="ECO:0000313" key="5">
    <source>
        <dbReference type="EMBL" id="NBD28001.1"/>
    </source>
</evidence>
<sequence length="503" mass="58805">MENQPDTNETFDLSTIMDEFAKQLKQPAENQEEKVFPWNTPSTQIKSVECLTSQESDQNVTNIRFKVVDLLDSLFAIDFHKEQPSPYLGPNGINEWILRNLLCQLKNTSIINWLNNHSKMHPFELHQRYLIIREFIAYLTKQLQITSEIIDSQVLSNKEVYLAFARHVKLSQSNAKILQSLFNHFQPFLELTLPVHKRAATPPFNHPLVEKHLLALKMNGGAQQSYHNSKACREFLTWLCQCYVEFNDFNPNSIPLHLVKQPHLLEYRLYLKRRISIELKDDKSVSTDFYYVRSLFQSLHRMGLIKDDVAFDVKGLPFENYHYRELPNNEELLRFFDIVRTYSPNPSVHLLIYSLLLHLGLRIAEAVNLSWESFNFSTWSLSIKGKDGNYSIMPLPKQIISLCQSYTLGTNGPIVDKAPKSYISELTRFHRLYCLMAGWNYERGGFHLFRHAYITRLSEHPQCTPKLLMKLARHVKPASTSIYIHRSRKSLQQAIERIKYNLT</sequence>
<dbReference type="RefSeq" id="WP_161747024.1">
    <property type="nucleotide sequence ID" value="NZ_JAAAMV010000034.1"/>
</dbReference>
<dbReference type="EMBL" id="JAAAMV010000034">
    <property type="protein sequence ID" value="NBD28001.1"/>
    <property type="molecule type" value="Genomic_DNA"/>
</dbReference>
<evidence type="ECO:0000313" key="6">
    <source>
        <dbReference type="Proteomes" id="UP000665561"/>
    </source>
</evidence>
<keyword evidence="3" id="KW-0233">DNA recombination</keyword>
<dbReference type="InterPro" id="IPR011010">
    <property type="entry name" value="DNA_brk_join_enz"/>
</dbReference>
<comment type="caution">
    <text evidence="5">The sequence shown here is derived from an EMBL/GenBank/DDBJ whole genome shotgun (WGS) entry which is preliminary data.</text>
</comment>
<dbReference type="InterPro" id="IPR013762">
    <property type="entry name" value="Integrase-like_cat_sf"/>
</dbReference>
<dbReference type="CDD" id="cd00397">
    <property type="entry name" value="DNA_BRE_C"/>
    <property type="match status" value="1"/>
</dbReference>
<keyword evidence="6" id="KW-1185">Reference proteome</keyword>
<dbReference type="Pfam" id="PF00589">
    <property type="entry name" value="Phage_integrase"/>
    <property type="match status" value="1"/>
</dbReference>